<organism evidence="5 6">
    <name type="scientific">Marinobacterium aestuariivivens</name>
    <dbReference type="NCBI Taxonomy" id="1698799"/>
    <lineage>
        <taxon>Bacteria</taxon>
        <taxon>Pseudomonadati</taxon>
        <taxon>Pseudomonadota</taxon>
        <taxon>Gammaproteobacteria</taxon>
        <taxon>Oceanospirillales</taxon>
        <taxon>Oceanospirillaceae</taxon>
        <taxon>Marinobacterium</taxon>
    </lineage>
</organism>
<name>A0ABW2A3P8_9GAMM</name>
<keyword evidence="3" id="KW-0520">NAD</keyword>
<dbReference type="Proteomes" id="UP001596422">
    <property type="component" value="Unassembled WGS sequence"/>
</dbReference>
<evidence type="ECO:0000256" key="2">
    <source>
        <dbReference type="ARBA" id="ARBA00023002"/>
    </source>
</evidence>
<dbReference type="PRINTS" id="PR00081">
    <property type="entry name" value="GDHRDH"/>
</dbReference>
<dbReference type="SMART" id="SM00822">
    <property type="entry name" value="PKS_KR"/>
    <property type="match status" value="1"/>
</dbReference>
<keyword evidence="2 5" id="KW-0560">Oxidoreductase</keyword>
<dbReference type="PROSITE" id="PS00061">
    <property type="entry name" value="ADH_SHORT"/>
    <property type="match status" value="1"/>
</dbReference>
<evidence type="ECO:0000256" key="1">
    <source>
        <dbReference type="ARBA" id="ARBA00006484"/>
    </source>
</evidence>
<evidence type="ECO:0000256" key="3">
    <source>
        <dbReference type="ARBA" id="ARBA00023027"/>
    </source>
</evidence>
<reference evidence="6" key="1">
    <citation type="journal article" date="2019" name="Int. J. Syst. Evol. Microbiol.">
        <title>The Global Catalogue of Microorganisms (GCM) 10K type strain sequencing project: providing services to taxonomists for standard genome sequencing and annotation.</title>
        <authorList>
            <consortium name="The Broad Institute Genomics Platform"/>
            <consortium name="The Broad Institute Genome Sequencing Center for Infectious Disease"/>
            <person name="Wu L."/>
            <person name="Ma J."/>
        </authorList>
    </citation>
    <scope>NUCLEOTIDE SEQUENCE [LARGE SCALE GENOMIC DNA]</scope>
    <source>
        <strain evidence="6">NBRC 111756</strain>
    </source>
</reference>
<dbReference type="GO" id="GO:0016491">
    <property type="term" value="F:oxidoreductase activity"/>
    <property type="evidence" value="ECO:0007669"/>
    <property type="project" value="UniProtKB-KW"/>
</dbReference>
<protein>
    <submittedName>
        <fullName evidence="5">SDR family NAD(P)-dependent oxidoreductase</fullName>
        <ecNumber evidence="5">1.1.1.-</ecNumber>
    </submittedName>
</protein>
<dbReference type="SUPFAM" id="SSF51735">
    <property type="entry name" value="NAD(P)-binding Rossmann-fold domains"/>
    <property type="match status" value="1"/>
</dbReference>
<dbReference type="Pfam" id="PF13561">
    <property type="entry name" value="adh_short_C2"/>
    <property type="match status" value="1"/>
</dbReference>
<evidence type="ECO:0000313" key="6">
    <source>
        <dbReference type="Proteomes" id="UP001596422"/>
    </source>
</evidence>
<dbReference type="EMBL" id="JBHSWE010000001">
    <property type="protein sequence ID" value="MFC6672053.1"/>
    <property type="molecule type" value="Genomic_DNA"/>
</dbReference>
<feature type="domain" description="Ketoreductase" evidence="4">
    <location>
        <begin position="7"/>
        <end position="171"/>
    </location>
</feature>
<comment type="caution">
    <text evidence="5">The sequence shown here is derived from an EMBL/GenBank/DDBJ whole genome shotgun (WGS) entry which is preliminary data.</text>
</comment>
<sequence>MQKLTDKVALITGAGAGVGAATARLFAENGAKLVLADIDIEAAQALAEELPDTIAVKLDVGDEAGWQAAVDQAQVAFGGLDILINNAGIDRSAPLLDTSTELYNAVITTNQLGCFLGMKTAGAVLNKGGAIVNVSSLAGMMGLPGKVAYVASKFAVRGMTKVAALELASRGIRVNSVHPGAVNTRMLTEDQPAPPPGQEGSALEMVAMRRIAEPSEVAALNLYLASDDASYSTGCEFVVDGGILAGPSF</sequence>
<dbReference type="InterPro" id="IPR057326">
    <property type="entry name" value="KR_dom"/>
</dbReference>
<gene>
    <name evidence="5" type="ORF">ACFQDL_19775</name>
</gene>
<dbReference type="InterPro" id="IPR020904">
    <property type="entry name" value="Sc_DH/Rdtase_CS"/>
</dbReference>
<dbReference type="InterPro" id="IPR036291">
    <property type="entry name" value="NAD(P)-bd_dom_sf"/>
</dbReference>
<accession>A0ABW2A3P8</accession>
<dbReference type="PANTHER" id="PTHR24321">
    <property type="entry name" value="DEHYDROGENASES, SHORT CHAIN"/>
    <property type="match status" value="1"/>
</dbReference>
<dbReference type="PRINTS" id="PR00080">
    <property type="entry name" value="SDRFAMILY"/>
</dbReference>
<dbReference type="NCBIfam" id="NF005559">
    <property type="entry name" value="PRK07231.1"/>
    <property type="match status" value="1"/>
</dbReference>
<evidence type="ECO:0000313" key="5">
    <source>
        <dbReference type="EMBL" id="MFC6672053.1"/>
    </source>
</evidence>
<proteinExistence type="inferred from homology"/>
<keyword evidence="6" id="KW-1185">Reference proteome</keyword>
<comment type="similarity">
    <text evidence="1">Belongs to the short-chain dehydrogenases/reductases (SDR) family.</text>
</comment>
<dbReference type="Gene3D" id="3.40.50.720">
    <property type="entry name" value="NAD(P)-binding Rossmann-like Domain"/>
    <property type="match status" value="1"/>
</dbReference>
<dbReference type="PANTHER" id="PTHR24321:SF8">
    <property type="entry name" value="ESTRADIOL 17-BETA-DEHYDROGENASE 8-RELATED"/>
    <property type="match status" value="1"/>
</dbReference>
<dbReference type="InterPro" id="IPR002347">
    <property type="entry name" value="SDR_fam"/>
</dbReference>
<dbReference type="EC" id="1.1.1.-" evidence="5"/>
<evidence type="ECO:0000259" key="4">
    <source>
        <dbReference type="SMART" id="SM00822"/>
    </source>
</evidence>
<dbReference type="RefSeq" id="WP_379910521.1">
    <property type="nucleotide sequence ID" value="NZ_JBHSWE010000001.1"/>
</dbReference>